<dbReference type="Ensembl" id="ENSSHAT00000036122.1">
    <property type="protein sequence ID" value="ENSSHAP00000043989.1"/>
    <property type="gene ID" value="ENSSHAG00000030456.1"/>
</dbReference>
<reference evidence="1 2" key="1">
    <citation type="journal article" date="2011" name="Proc. Natl. Acad. Sci. U.S.A.">
        <title>Genetic diversity and population structure of the endangered marsupial Sarcophilus harrisii (Tasmanian devil).</title>
        <authorList>
            <person name="Miller W."/>
            <person name="Hayes V.M."/>
            <person name="Ratan A."/>
            <person name="Petersen D.C."/>
            <person name="Wittekindt N.E."/>
            <person name="Miller J."/>
            <person name="Walenz B."/>
            <person name="Knight J."/>
            <person name="Qi J."/>
            <person name="Zhao F."/>
            <person name="Wang Q."/>
            <person name="Bedoya-Reina O.C."/>
            <person name="Katiyar N."/>
            <person name="Tomsho L.P."/>
            <person name="Kasson L.M."/>
            <person name="Hardie R.A."/>
            <person name="Woodbridge P."/>
            <person name="Tindall E.A."/>
            <person name="Bertelsen M.F."/>
            <person name="Dixon D."/>
            <person name="Pyecroft S."/>
            <person name="Helgen K.M."/>
            <person name="Lesk A.M."/>
            <person name="Pringle T.H."/>
            <person name="Patterson N."/>
            <person name="Zhang Y."/>
            <person name="Kreiss A."/>
            <person name="Woods G.M."/>
            <person name="Jones M.E."/>
            <person name="Schuster S.C."/>
        </authorList>
    </citation>
    <scope>NUCLEOTIDE SEQUENCE [LARGE SCALE GENOMIC DNA]</scope>
</reference>
<protein>
    <submittedName>
        <fullName evidence="1">Uncharacterized protein</fullName>
    </submittedName>
</protein>
<dbReference type="InParanoid" id="A0A7N4PUY2"/>
<dbReference type="GeneTree" id="ENSGT01020000234485"/>
<name>A0A7N4PUY2_SARHA</name>
<sequence length="74" mass="8872">MDFKDIKTLVVLQISWWTRAISRLTLQYLKLNQAHHPPICTMFSVGITIENPLRRKRQVCQELRRFWLSMGLLM</sequence>
<reference evidence="1" key="3">
    <citation type="submission" date="2025-09" db="UniProtKB">
        <authorList>
            <consortium name="Ensembl"/>
        </authorList>
    </citation>
    <scope>IDENTIFICATION</scope>
</reference>
<proteinExistence type="predicted"/>
<evidence type="ECO:0000313" key="1">
    <source>
        <dbReference type="Ensembl" id="ENSSHAP00000043989.1"/>
    </source>
</evidence>
<organism evidence="1 2">
    <name type="scientific">Sarcophilus harrisii</name>
    <name type="common">Tasmanian devil</name>
    <name type="synonym">Sarcophilus laniarius</name>
    <dbReference type="NCBI Taxonomy" id="9305"/>
    <lineage>
        <taxon>Eukaryota</taxon>
        <taxon>Metazoa</taxon>
        <taxon>Chordata</taxon>
        <taxon>Craniata</taxon>
        <taxon>Vertebrata</taxon>
        <taxon>Euteleostomi</taxon>
        <taxon>Mammalia</taxon>
        <taxon>Metatheria</taxon>
        <taxon>Dasyuromorphia</taxon>
        <taxon>Dasyuridae</taxon>
        <taxon>Sarcophilus</taxon>
    </lineage>
</organism>
<reference evidence="1" key="2">
    <citation type="submission" date="2025-08" db="UniProtKB">
        <authorList>
            <consortium name="Ensembl"/>
        </authorList>
    </citation>
    <scope>IDENTIFICATION</scope>
</reference>
<dbReference type="Proteomes" id="UP000007648">
    <property type="component" value="Unassembled WGS sequence"/>
</dbReference>
<evidence type="ECO:0000313" key="2">
    <source>
        <dbReference type="Proteomes" id="UP000007648"/>
    </source>
</evidence>
<accession>A0A7N4PUY2</accession>
<dbReference type="AlphaFoldDB" id="A0A7N4PUY2"/>
<keyword evidence="2" id="KW-1185">Reference proteome</keyword>